<dbReference type="InterPro" id="IPR020841">
    <property type="entry name" value="PKS_Beta-ketoAc_synthase_dom"/>
</dbReference>
<dbReference type="GO" id="GO:0006633">
    <property type="term" value="P:fatty acid biosynthetic process"/>
    <property type="evidence" value="ECO:0007669"/>
    <property type="project" value="InterPro"/>
</dbReference>
<dbReference type="InterPro" id="IPR020802">
    <property type="entry name" value="TesA-like"/>
</dbReference>
<evidence type="ECO:0000256" key="2">
    <source>
        <dbReference type="ARBA" id="ARBA00022553"/>
    </source>
</evidence>
<dbReference type="InterPro" id="IPR016035">
    <property type="entry name" value="Acyl_Trfase/lysoPLipase"/>
</dbReference>
<dbReference type="InterPro" id="IPR020806">
    <property type="entry name" value="PKS_PP-bd"/>
</dbReference>
<dbReference type="SMART" id="SM00825">
    <property type="entry name" value="PKS_KS"/>
    <property type="match status" value="1"/>
</dbReference>
<dbReference type="PROSITE" id="PS50075">
    <property type="entry name" value="CARRIER"/>
    <property type="match status" value="1"/>
</dbReference>
<dbReference type="InterPro" id="IPR013217">
    <property type="entry name" value="Methyltransf_12"/>
</dbReference>
<evidence type="ECO:0000259" key="5">
    <source>
        <dbReference type="PROSITE" id="PS50075"/>
    </source>
</evidence>
<accession>A0A4R2JQQ8</accession>
<dbReference type="SMART" id="SM00823">
    <property type="entry name" value="PKS_PP"/>
    <property type="match status" value="1"/>
</dbReference>
<protein>
    <submittedName>
        <fullName evidence="7">Acyl transferase domain-containing protein</fullName>
    </submittedName>
</protein>
<dbReference type="Gene3D" id="3.40.366.10">
    <property type="entry name" value="Malonyl-Coenzyme A Acyl Carrier Protein, domain 2"/>
    <property type="match status" value="1"/>
</dbReference>
<name>A0A4R2JQQ8_9PSEU</name>
<dbReference type="InterPro" id="IPR001031">
    <property type="entry name" value="Thioesterase"/>
</dbReference>
<dbReference type="CDD" id="cd00833">
    <property type="entry name" value="PKS"/>
    <property type="match status" value="1"/>
</dbReference>
<evidence type="ECO:0000256" key="1">
    <source>
        <dbReference type="ARBA" id="ARBA00022450"/>
    </source>
</evidence>
<dbReference type="Gene3D" id="3.30.70.3290">
    <property type="match status" value="1"/>
</dbReference>
<evidence type="ECO:0000256" key="4">
    <source>
        <dbReference type="ARBA" id="ARBA00023268"/>
    </source>
</evidence>
<dbReference type="Pfam" id="PF00698">
    <property type="entry name" value="Acyl_transf_1"/>
    <property type="match status" value="1"/>
</dbReference>
<dbReference type="Pfam" id="PF00550">
    <property type="entry name" value="PP-binding"/>
    <property type="match status" value="1"/>
</dbReference>
<dbReference type="PANTHER" id="PTHR43775">
    <property type="entry name" value="FATTY ACID SYNTHASE"/>
    <property type="match status" value="1"/>
</dbReference>
<keyword evidence="2" id="KW-0597">Phosphoprotein</keyword>
<evidence type="ECO:0000259" key="6">
    <source>
        <dbReference type="PROSITE" id="PS52004"/>
    </source>
</evidence>
<dbReference type="GO" id="GO:0071770">
    <property type="term" value="P:DIM/DIP cell wall layer assembly"/>
    <property type="evidence" value="ECO:0007669"/>
    <property type="project" value="TreeGrafter"/>
</dbReference>
<dbReference type="CDD" id="cd02440">
    <property type="entry name" value="AdoMet_MTases"/>
    <property type="match status" value="1"/>
</dbReference>
<dbReference type="Gene3D" id="1.10.1200.10">
    <property type="entry name" value="ACP-like"/>
    <property type="match status" value="1"/>
</dbReference>
<proteinExistence type="predicted"/>
<dbReference type="SUPFAM" id="SSF47336">
    <property type="entry name" value="ACP-like"/>
    <property type="match status" value="1"/>
</dbReference>
<dbReference type="PANTHER" id="PTHR43775:SF37">
    <property type="entry name" value="SI:DKEY-61P9.11"/>
    <property type="match status" value="1"/>
</dbReference>
<keyword evidence="4" id="KW-0511">Multifunctional enzyme</keyword>
<evidence type="ECO:0000313" key="8">
    <source>
        <dbReference type="Proteomes" id="UP000295680"/>
    </source>
</evidence>
<evidence type="ECO:0000256" key="3">
    <source>
        <dbReference type="ARBA" id="ARBA00022679"/>
    </source>
</evidence>
<dbReference type="SUPFAM" id="SSF53901">
    <property type="entry name" value="Thiolase-like"/>
    <property type="match status" value="1"/>
</dbReference>
<feature type="domain" description="Carrier" evidence="5">
    <location>
        <begin position="1232"/>
        <end position="1307"/>
    </location>
</feature>
<keyword evidence="1" id="KW-0596">Phosphopantetheine</keyword>
<dbReference type="InterPro" id="IPR009081">
    <property type="entry name" value="PP-bd_ACP"/>
</dbReference>
<dbReference type="InterPro" id="IPR014030">
    <property type="entry name" value="Ketoacyl_synth_N"/>
</dbReference>
<gene>
    <name evidence="7" type="ORF">EV192_104370</name>
</gene>
<reference evidence="7 8" key="1">
    <citation type="submission" date="2019-03" db="EMBL/GenBank/DDBJ databases">
        <title>Genomic Encyclopedia of Type Strains, Phase IV (KMG-IV): sequencing the most valuable type-strain genomes for metagenomic binning, comparative biology and taxonomic classification.</title>
        <authorList>
            <person name="Goeker M."/>
        </authorList>
    </citation>
    <scope>NUCLEOTIDE SEQUENCE [LARGE SCALE GENOMIC DNA]</scope>
    <source>
        <strain evidence="7 8">DSM 45934</strain>
    </source>
</reference>
<dbReference type="InterPro" id="IPR032821">
    <property type="entry name" value="PKS_assoc"/>
</dbReference>
<dbReference type="GO" id="GO:0031177">
    <property type="term" value="F:phosphopantetheine binding"/>
    <property type="evidence" value="ECO:0007669"/>
    <property type="project" value="InterPro"/>
</dbReference>
<comment type="caution">
    <text evidence="7">The sequence shown here is derived from an EMBL/GenBank/DDBJ whole genome shotgun (WGS) entry which is preliminary data.</text>
</comment>
<evidence type="ECO:0000313" key="7">
    <source>
        <dbReference type="EMBL" id="TCO59528.1"/>
    </source>
</evidence>
<dbReference type="InterPro" id="IPR029058">
    <property type="entry name" value="AB_hydrolase_fold"/>
</dbReference>
<feature type="domain" description="Ketosynthase family 3 (KS3)" evidence="6">
    <location>
        <begin position="5"/>
        <end position="421"/>
    </location>
</feature>
<dbReference type="Pfam" id="PF16197">
    <property type="entry name" value="KAsynt_C_assoc"/>
    <property type="match status" value="1"/>
</dbReference>
<dbReference type="Pfam" id="PF08242">
    <property type="entry name" value="Methyltransf_12"/>
    <property type="match status" value="1"/>
</dbReference>
<dbReference type="SUPFAM" id="SSF53474">
    <property type="entry name" value="alpha/beta-Hydrolases"/>
    <property type="match status" value="1"/>
</dbReference>
<dbReference type="OrthoDB" id="9778690at2"/>
<dbReference type="GO" id="GO:0005886">
    <property type="term" value="C:plasma membrane"/>
    <property type="evidence" value="ECO:0007669"/>
    <property type="project" value="TreeGrafter"/>
</dbReference>
<dbReference type="PROSITE" id="PS00012">
    <property type="entry name" value="PHOSPHOPANTETHEINE"/>
    <property type="match status" value="1"/>
</dbReference>
<dbReference type="Pfam" id="PF02801">
    <property type="entry name" value="Ketoacyl-synt_C"/>
    <property type="match status" value="1"/>
</dbReference>
<dbReference type="GO" id="GO:0005737">
    <property type="term" value="C:cytoplasm"/>
    <property type="evidence" value="ECO:0007669"/>
    <property type="project" value="TreeGrafter"/>
</dbReference>
<dbReference type="Pfam" id="PF00109">
    <property type="entry name" value="ketoacyl-synt"/>
    <property type="match status" value="1"/>
</dbReference>
<dbReference type="Gene3D" id="3.40.47.10">
    <property type="match status" value="1"/>
</dbReference>
<keyword evidence="3 7" id="KW-0808">Transferase</keyword>
<dbReference type="Gene3D" id="3.30.70.250">
    <property type="entry name" value="Malonyl-CoA ACP transacylase, ACP-binding"/>
    <property type="match status" value="1"/>
</dbReference>
<sequence length="1569" mass="166421">MTADFEAIAVIGAGARLPGAATVSEFWRNLRAGTDSISRFDPGTLRAAGVSEQLIADPDYVPARGVLAGGEDFDWRFFGYSAAEARTIDPQQRVFLEVCRAACDDAGVDPARFPGWIGVFAGGDVTTTGTGGPLTIERVIGAEKDFLATRVAYKLGLRGPAITVQTACSTSLVAVHQASQSLLNHECDAALAGGVSLWLPQNTGYRYEPDHILSVDGRCRPFDADSSGTVSSNGAAVVMLRRLSDAIDDGDRIMAVLRGSALNNDGGEKIGYTAPSLTGQRDVIRLALAQSDVDPADLAYVEAHGTATQIGDPVELAALTSAFRQSTDRVGDCWIGSVKSNIGHTGAASGVAGLLKTVLQLEHRELVPSLHFARPNPKLDLDSSPFQVITETRPLPEDGPVLAAVSSFGIGGTNAHAVLETPPRSARGGRGPKVFCLSASSRDALKRAGAALADRLDNPHDPVSVAWTLTSGRPSLPYRASVTDANSLRDLDGVEAGSGRVAFVFPGQGALYPGAIEAAYDVLPLFRKVFDEAAEVVREHHGIDLRAMIAPGAPEEPLRDSLVQQLGLFSIGYALGREVLSWGVRPVAMLGHSAGEYVAAALAGVWDLADGLALVAARAQAMRQGPPGGMIAVYASPAEVAELASGYDLTVATEGPGQVVLAGGTESVERLAARLAGTSVNATVLDADRPFHTEAMRPAAGELRAALDRSPPGQARLPVVSNLTGRLADPQLLADRAYWADHMCGRVRLTEGMATLLDEGCAVVIELGPGQTMSGGLRRHEQWAATAVPVIGRATEPRHEALLGALGRLWETGVPVGWDTLFTERPVRCSLPPVQLDSRPCPVDAPTRPPSTHGMVVVGDPAVAEDLVAQGAQVTAVHVTTPREPLAGPLNWPDSGPSLSSRPDLVAALDNYAASLLAVDTSGSGRLAEFVRTIPPAGPVDLSALDEVAGLRDLVRHCAQSYPDVLAGRVEPVSVLYPHGSDRMLHELLTGNKVPVSDSESCLEAVRRSIPAWHGGEPLRVLEIGAGRGGLTWPLLDAWTDREHVQYDVTDVSPHLVSELDSRIKERGEPRVRARVFDITADPAAQRLVSGTYDLILGYNVVHVAPSVPLALNNLRRLLRADGTLCLVELTRAEIWTHVVWGLAPGWWNAADDLRGMFPQLDIAGWTKALTSGGFDLTTAEGPTGNADHAVLVATLADRDRLREPMADIARQTPSAPPPASSIVDERRTVTVPGDPLTAELSALWCSALGVSSAAPDDDFYRLGGESLGIVHLLGRVHEQTGVRVPMTEFAAAPTFGALLDKIRASHGPTSPNILRLNETGDGVPLFLAAPGAGSTLCYRHLIAELGGREPVYGFESPGLHDDAEPLNRIEDMAAANLLLLKEIQPHGPYRVGGWSIGAMIAHEMAAQLLDQGEQVDQLLCVDSFAPRTWFGPVGSRPGYLARGLWYQLQTALPVDKSGNLGAALGLAGVQELGPAYVRVYNANVRAMLRYVPRPVDCPAVVFKTGLTEHVRRRVRRETSTTCPRGIRLVGVPGDHHSMLRPRHAAVLAARVRAVLDESPPSRTKESPK</sequence>
<organism evidence="7 8">
    <name type="scientific">Actinocrispum wychmicini</name>
    <dbReference type="NCBI Taxonomy" id="1213861"/>
    <lineage>
        <taxon>Bacteria</taxon>
        <taxon>Bacillati</taxon>
        <taxon>Actinomycetota</taxon>
        <taxon>Actinomycetes</taxon>
        <taxon>Pseudonocardiales</taxon>
        <taxon>Pseudonocardiaceae</taxon>
        <taxon>Actinocrispum</taxon>
    </lineage>
</organism>
<keyword evidence="8" id="KW-1185">Reference proteome</keyword>
<dbReference type="SMART" id="SM00824">
    <property type="entry name" value="PKS_TE"/>
    <property type="match status" value="1"/>
</dbReference>
<dbReference type="EMBL" id="SLWS01000004">
    <property type="protein sequence ID" value="TCO59528.1"/>
    <property type="molecule type" value="Genomic_DNA"/>
</dbReference>
<dbReference type="InterPro" id="IPR029063">
    <property type="entry name" value="SAM-dependent_MTases_sf"/>
</dbReference>
<dbReference type="InterPro" id="IPR014043">
    <property type="entry name" value="Acyl_transferase_dom"/>
</dbReference>
<dbReference type="InterPro" id="IPR016036">
    <property type="entry name" value="Malonyl_transacylase_ACP-bd"/>
</dbReference>
<dbReference type="Gene3D" id="3.40.50.1820">
    <property type="entry name" value="alpha/beta hydrolase"/>
    <property type="match status" value="1"/>
</dbReference>
<dbReference type="Proteomes" id="UP000295680">
    <property type="component" value="Unassembled WGS sequence"/>
</dbReference>
<dbReference type="RefSeq" id="WP_132117497.1">
    <property type="nucleotide sequence ID" value="NZ_SLWS01000004.1"/>
</dbReference>
<dbReference type="SUPFAM" id="SSF53335">
    <property type="entry name" value="S-adenosyl-L-methionine-dependent methyltransferases"/>
    <property type="match status" value="1"/>
</dbReference>
<dbReference type="Gene3D" id="3.40.50.150">
    <property type="entry name" value="Vaccinia Virus protein VP39"/>
    <property type="match status" value="1"/>
</dbReference>
<dbReference type="PROSITE" id="PS00606">
    <property type="entry name" value="KS3_1"/>
    <property type="match status" value="1"/>
</dbReference>
<dbReference type="InterPro" id="IPR001227">
    <property type="entry name" value="Ac_transferase_dom_sf"/>
</dbReference>
<dbReference type="InterPro" id="IPR014031">
    <property type="entry name" value="Ketoacyl_synth_C"/>
</dbReference>
<dbReference type="Pfam" id="PF00975">
    <property type="entry name" value="Thioesterase"/>
    <property type="match status" value="1"/>
</dbReference>
<dbReference type="SMART" id="SM00827">
    <property type="entry name" value="PKS_AT"/>
    <property type="match status" value="1"/>
</dbReference>
<dbReference type="SUPFAM" id="SSF55048">
    <property type="entry name" value="Probable ACP-binding domain of malonyl-CoA ACP transacylase"/>
    <property type="match status" value="1"/>
</dbReference>
<dbReference type="InterPro" id="IPR036736">
    <property type="entry name" value="ACP-like_sf"/>
</dbReference>
<dbReference type="InterPro" id="IPR016039">
    <property type="entry name" value="Thiolase-like"/>
</dbReference>
<dbReference type="GO" id="GO:0004315">
    <property type="term" value="F:3-oxoacyl-[acyl-carrier-protein] synthase activity"/>
    <property type="evidence" value="ECO:0007669"/>
    <property type="project" value="InterPro"/>
</dbReference>
<dbReference type="SUPFAM" id="SSF52151">
    <property type="entry name" value="FabD/lysophospholipase-like"/>
    <property type="match status" value="1"/>
</dbReference>
<dbReference type="InterPro" id="IPR050091">
    <property type="entry name" value="PKS_NRPS_Biosynth_Enz"/>
</dbReference>
<dbReference type="PROSITE" id="PS52004">
    <property type="entry name" value="KS3_2"/>
    <property type="match status" value="1"/>
</dbReference>
<dbReference type="GO" id="GO:0004312">
    <property type="term" value="F:fatty acid synthase activity"/>
    <property type="evidence" value="ECO:0007669"/>
    <property type="project" value="TreeGrafter"/>
</dbReference>
<dbReference type="InterPro" id="IPR018201">
    <property type="entry name" value="Ketoacyl_synth_AS"/>
</dbReference>
<dbReference type="InterPro" id="IPR006162">
    <property type="entry name" value="Ppantetheine_attach_site"/>
</dbReference>